<dbReference type="Proteomes" id="UP001203297">
    <property type="component" value="Unassembled WGS sequence"/>
</dbReference>
<feature type="transmembrane region" description="Helical" evidence="1">
    <location>
        <begin position="161"/>
        <end position="186"/>
    </location>
</feature>
<protein>
    <recommendedName>
        <fullName evidence="2">DUF6533 domain-containing protein</fullName>
    </recommendedName>
</protein>
<gene>
    <name evidence="3" type="ORF">B0F90DRAFT_1672015</name>
</gene>
<evidence type="ECO:0000256" key="1">
    <source>
        <dbReference type="SAM" id="Phobius"/>
    </source>
</evidence>
<feature type="transmembrane region" description="Helical" evidence="1">
    <location>
        <begin position="207"/>
        <end position="225"/>
    </location>
</feature>
<feature type="transmembrane region" description="Helical" evidence="1">
    <location>
        <begin position="88"/>
        <end position="109"/>
    </location>
</feature>
<evidence type="ECO:0000259" key="2">
    <source>
        <dbReference type="Pfam" id="PF20151"/>
    </source>
</evidence>
<keyword evidence="4" id="KW-1185">Reference proteome</keyword>
<accession>A0AAD4QIW0</accession>
<keyword evidence="1" id="KW-0812">Transmembrane</keyword>
<keyword evidence="1" id="KW-1133">Transmembrane helix</keyword>
<organism evidence="3 4">
    <name type="scientific">Multifurca ochricompacta</name>
    <dbReference type="NCBI Taxonomy" id="376703"/>
    <lineage>
        <taxon>Eukaryota</taxon>
        <taxon>Fungi</taxon>
        <taxon>Dikarya</taxon>
        <taxon>Basidiomycota</taxon>
        <taxon>Agaricomycotina</taxon>
        <taxon>Agaricomycetes</taxon>
        <taxon>Russulales</taxon>
        <taxon>Russulaceae</taxon>
        <taxon>Multifurca</taxon>
    </lineage>
</organism>
<feature type="transmembrane region" description="Helical" evidence="1">
    <location>
        <begin position="121"/>
        <end position="141"/>
    </location>
</feature>
<dbReference type="Pfam" id="PF20151">
    <property type="entry name" value="DUF6533"/>
    <property type="match status" value="1"/>
</dbReference>
<feature type="domain" description="DUF6533" evidence="2">
    <location>
        <begin position="17"/>
        <end position="61"/>
    </location>
</feature>
<evidence type="ECO:0000313" key="4">
    <source>
        <dbReference type="Proteomes" id="UP001203297"/>
    </source>
</evidence>
<proteinExistence type="predicted"/>
<dbReference type="AlphaFoldDB" id="A0AAD4QIW0"/>
<dbReference type="InterPro" id="IPR045340">
    <property type="entry name" value="DUF6533"/>
</dbReference>
<comment type="caution">
    <text evidence="3">The sequence shown here is derived from an EMBL/GenBank/DDBJ whole genome shotgun (WGS) entry which is preliminary data.</text>
</comment>
<name>A0AAD4QIW0_9AGAM</name>
<sequence>MPFRDAQLQGSYDMDMSSVAALTFLVWDILITLDQEVDAVWSKPNKFYSKWLFLFVRYFAVVMQIALLFTGTQLALNFHYTESDCIKWYIFQEVGTQLLIAAVEFILLIRLHALYDRNRNLTATLFFLFFVENIAMIVTLIKVVSGVRFDATCTVIHSPPTLLIFAVAFVAFETLLFILTLFKFIVALRNGWGRTPVVYLLVRDGTWAFVLIFATLCVNAGFYLGEGNSSNAAIAFPWLLSIEAFAGARIVLNLHTLAFDVSADKHGTLDNDGTLSSHIIFTTHPSAANHARTSTVRWDWGGLGGYSYDDRSGHASGSGSRSGGTGTGTVSESYEMTWVANGTGSDRSGTGIHKHCRGASLSASNYTSPTTRSAIYLEGEAI</sequence>
<evidence type="ECO:0000313" key="3">
    <source>
        <dbReference type="EMBL" id="KAI0290331.1"/>
    </source>
</evidence>
<feature type="transmembrane region" description="Helical" evidence="1">
    <location>
        <begin position="231"/>
        <end position="252"/>
    </location>
</feature>
<reference evidence="3" key="1">
    <citation type="journal article" date="2022" name="New Phytol.">
        <title>Evolutionary transition to the ectomycorrhizal habit in the genomes of a hyperdiverse lineage of mushroom-forming fungi.</title>
        <authorList>
            <person name="Looney B."/>
            <person name="Miyauchi S."/>
            <person name="Morin E."/>
            <person name="Drula E."/>
            <person name="Courty P.E."/>
            <person name="Kohler A."/>
            <person name="Kuo A."/>
            <person name="LaButti K."/>
            <person name="Pangilinan J."/>
            <person name="Lipzen A."/>
            <person name="Riley R."/>
            <person name="Andreopoulos W."/>
            <person name="He G."/>
            <person name="Johnson J."/>
            <person name="Nolan M."/>
            <person name="Tritt A."/>
            <person name="Barry K.W."/>
            <person name="Grigoriev I.V."/>
            <person name="Nagy L.G."/>
            <person name="Hibbett D."/>
            <person name="Henrissat B."/>
            <person name="Matheny P.B."/>
            <person name="Labbe J."/>
            <person name="Martin F.M."/>
        </authorList>
    </citation>
    <scope>NUCLEOTIDE SEQUENCE</scope>
    <source>
        <strain evidence="3">BPL690</strain>
    </source>
</reference>
<dbReference type="EMBL" id="WTXG01000229">
    <property type="protein sequence ID" value="KAI0290331.1"/>
    <property type="molecule type" value="Genomic_DNA"/>
</dbReference>
<keyword evidence="1" id="KW-0472">Membrane</keyword>
<feature type="transmembrane region" description="Helical" evidence="1">
    <location>
        <begin position="54"/>
        <end position="76"/>
    </location>
</feature>